<sequence length="111" mass="12008">MPFGAWTEADWRLRDAAVAAAEKAACTAGPYLLQDEASTPSHVLLEAKAEARRLRSTVSLSKPNLVKTLSRGSMSSTHWSSRWHNSSTSIGEFQTSVDTSGVRESDGELTV</sequence>
<proteinExistence type="predicted"/>
<evidence type="ECO:0000313" key="2">
    <source>
        <dbReference type="EMBL" id="CAK9056254.1"/>
    </source>
</evidence>
<dbReference type="EMBL" id="CAXAMN010020557">
    <property type="protein sequence ID" value="CAK9056254.1"/>
    <property type="molecule type" value="Genomic_DNA"/>
</dbReference>
<organism evidence="2 3">
    <name type="scientific">Durusdinium trenchii</name>
    <dbReference type="NCBI Taxonomy" id="1381693"/>
    <lineage>
        <taxon>Eukaryota</taxon>
        <taxon>Sar</taxon>
        <taxon>Alveolata</taxon>
        <taxon>Dinophyceae</taxon>
        <taxon>Suessiales</taxon>
        <taxon>Symbiodiniaceae</taxon>
        <taxon>Durusdinium</taxon>
    </lineage>
</organism>
<reference evidence="2 3" key="1">
    <citation type="submission" date="2024-02" db="EMBL/GenBank/DDBJ databases">
        <authorList>
            <person name="Chen Y."/>
            <person name="Shah S."/>
            <person name="Dougan E. K."/>
            <person name="Thang M."/>
            <person name="Chan C."/>
        </authorList>
    </citation>
    <scope>NUCLEOTIDE SEQUENCE [LARGE SCALE GENOMIC DNA]</scope>
</reference>
<comment type="caution">
    <text evidence="2">The sequence shown here is derived from an EMBL/GenBank/DDBJ whole genome shotgun (WGS) entry which is preliminary data.</text>
</comment>
<gene>
    <name evidence="2" type="ORF">CCMP2556_LOCUS27897</name>
</gene>
<keyword evidence="3" id="KW-1185">Reference proteome</keyword>
<feature type="compositionally biased region" description="Polar residues" evidence="1">
    <location>
        <begin position="71"/>
        <end position="99"/>
    </location>
</feature>
<feature type="compositionally biased region" description="Basic and acidic residues" evidence="1">
    <location>
        <begin position="101"/>
        <end position="111"/>
    </location>
</feature>
<evidence type="ECO:0000313" key="3">
    <source>
        <dbReference type="Proteomes" id="UP001642484"/>
    </source>
</evidence>
<feature type="region of interest" description="Disordered" evidence="1">
    <location>
        <begin position="71"/>
        <end position="111"/>
    </location>
</feature>
<name>A0ABP0MZV0_9DINO</name>
<evidence type="ECO:0000256" key="1">
    <source>
        <dbReference type="SAM" id="MobiDB-lite"/>
    </source>
</evidence>
<accession>A0ABP0MZV0</accession>
<dbReference type="Proteomes" id="UP001642484">
    <property type="component" value="Unassembled WGS sequence"/>
</dbReference>
<protein>
    <submittedName>
        <fullName evidence="2">Uncharacterized protein</fullName>
    </submittedName>
</protein>